<dbReference type="EMBL" id="FOTR01000018">
    <property type="protein sequence ID" value="SFM43155.1"/>
    <property type="molecule type" value="Genomic_DNA"/>
</dbReference>
<dbReference type="GO" id="GO:0055085">
    <property type="term" value="P:transmembrane transport"/>
    <property type="evidence" value="ECO:0007669"/>
    <property type="project" value="InterPro"/>
</dbReference>
<evidence type="ECO:0000256" key="6">
    <source>
        <dbReference type="ARBA" id="ARBA00023136"/>
    </source>
</evidence>
<dbReference type="Proteomes" id="UP000198565">
    <property type="component" value="Unassembled WGS sequence"/>
</dbReference>
<evidence type="ECO:0000259" key="8">
    <source>
        <dbReference type="PROSITE" id="PS50928"/>
    </source>
</evidence>
<dbReference type="PANTHER" id="PTHR43744:SF9">
    <property type="entry name" value="POLYGALACTURONAN_RHAMNOGALACTURONAN TRANSPORT SYSTEM PERMEASE PROTEIN YTCP"/>
    <property type="match status" value="1"/>
</dbReference>
<keyword evidence="5 7" id="KW-1133">Transmembrane helix</keyword>
<keyword evidence="6 7" id="KW-0472">Membrane</keyword>
<name>A0A1I4QTU1_9BACI</name>
<keyword evidence="2 7" id="KW-0813">Transport</keyword>
<dbReference type="GO" id="GO:0005886">
    <property type="term" value="C:plasma membrane"/>
    <property type="evidence" value="ECO:0007669"/>
    <property type="project" value="UniProtKB-SubCell"/>
</dbReference>
<reference evidence="10" key="1">
    <citation type="submission" date="2016-10" db="EMBL/GenBank/DDBJ databases">
        <authorList>
            <person name="Varghese N."/>
            <person name="Submissions S."/>
        </authorList>
    </citation>
    <scope>NUCLEOTIDE SEQUENCE [LARGE SCALE GENOMIC DNA]</scope>
    <source>
        <strain evidence="10">CGMCC 1.4250</strain>
    </source>
</reference>
<dbReference type="AlphaFoldDB" id="A0A1I4QTU1"/>
<feature type="transmembrane region" description="Helical" evidence="7">
    <location>
        <begin position="12"/>
        <end position="36"/>
    </location>
</feature>
<evidence type="ECO:0000256" key="5">
    <source>
        <dbReference type="ARBA" id="ARBA00022989"/>
    </source>
</evidence>
<dbReference type="CDD" id="cd06261">
    <property type="entry name" value="TM_PBP2"/>
    <property type="match status" value="1"/>
</dbReference>
<feature type="domain" description="ABC transmembrane type-1" evidence="8">
    <location>
        <begin position="76"/>
        <end position="277"/>
    </location>
</feature>
<keyword evidence="4 7" id="KW-0812">Transmembrane</keyword>
<evidence type="ECO:0000313" key="10">
    <source>
        <dbReference type="Proteomes" id="UP000198565"/>
    </source>
</evidence>
<dbReference type="Gene3D" id="1.10.3720.10">
    <property type="entry name" value="MetI-like"/>
    <property type="match status" value="1"/>
</dbReference>
<keyword evidence="3" id="KW-1003">Cell membrane</keyword>
<dbReference type="PROSITE" id="PS50928">
    <property type="entry name" value="ABC_TM1"/>
    <property type="match status" value="1"/>
</dbReference>
<dbReference type="OrthoDB" id="9810086at2"/>
<evidence type="ECO:0000256" key="1">
    <source>
        <dbReference type="ARBA" id="ARBA00004651"/>
    </source>
</evidence>
<dbReference type="InterPro" id="IPR000515">
    <property type="entry name" value="MetI-like"/>
</dbReference>
<dbReference type="PANTHER" id="PTHR43744">
    <property type="entry name" value="ABC TRANSPORTER PERMEASE PROTEIN MG189-RELATED-RELATED"/>
    <property type="match status" value="1"/>
</dbReference>
<comment type="similarity">
    <text evidence="7">Belongs to the binding-protein-dependent transport system permease family.</text>
</comment>
<keyword evidence="10" id="KW-1185">Reference proteome</keyword>
<dbReference type="SUPFAM" id="SSF161098">
    <property type="entry name" value="MetI-like"/>
    <property type="match status" value="1"/>
</dbReference>
<feature type="transmembrane region" description="Helical" evidence="7">
    <location>
        <begin position="76"/>
        <end position="99"/>
    </location>
</feature>
<comment type="subcellular location">
    <subcellularLocation>
        <location evidence="1 7">Cell membrane</location>
        <topology evidence="1 7">Multi-pass membrane protein</topology>
    </subcellularLocation>
</comment>
<dbReference type="Pfam" id="PF00528">
    <property type="entry name" value="BPD_transp_1"/>
    <property type="match status" value="1"/>
</dbReference>
<evidence type="ECO:0000256" key="4">
    <source>
        <dbReference type="ARBA" id="ARBA00022692"/>
    </source>
</evidence>
<feature type="transmembrane region" description="Helical" evidence="7">
    <location>
        <begin position="184"/>
        <end position="209"/>
    </location>
</feature>
<sequence>MHKMHNTGPGRVFDIFNHIFLAVVAMITVIPFLYIIGGSFASESELATRSFFVIPHEFTTNAYNYIFSTDAVLRSLGISILVTVLGTLVSMILTLTMAYPLSRPTMIGRNLLLNLILFSMLFGGGMIPTYLLVKELGLLDSIWALILPVAINPFNLIIVKTFFQQLPKELEDASKIDGCTEFQTFWRVMLPLSKPVIATFTLFYAVFYWNDFFNALLYLTDTSKWPIQLLLQQLVMVANTGLGDLQEASLYEPPEESVKLAVIVVATVPILIFYPFLQKHFAKGVMLGSVKG</sequence>
<dbReference type="RefSeq" id="WP_091486241.1">
    <property type="nucleotide sequence ID" value="NZ_FOTR01000018.1"/>
</dbReference>
<evidence type="ECO:0000256" key="2">
    <source>
        <dbReference type="ARBA" id="ARBA00022448"/>
    </source>
</evidence>
<evidence type="ECO:0000256" key="3">
    <source>
        <dbReference type="ARBA" id="ARBA00022475"/>
    </source>
</evidence>
<dbReference type="STRING" id="334253.SAMN04487943_1189"/>
<gene>
    <name evidence="9" type="ORF">SAMN04487943_1189</name>
</gene>
<proteinExistence type="inferred from homology"/>
<dbReference type="InterPro" id="IPR035906">
    <property type="entry name" value="MetI-like_sf"/>
</dbReference>
<feature type="transmembrane region" description="Helical" evidence="7">
    <location>
        <begin position="111"/>
        <end position="130"/>
    </location>
</feature>
<feature type="transmembrane region" description="Helical" evidence="7">
    <location>
        <begin position="142"/>
        <end position="163"/>
    </location>
</feature>
<evidence type="ECO:0000256" key="7">
    <source>
        <dbReference type="RuleBase" id="RU363032"/>
    </source>
</evidence>
<protein>
    <submittedName>
        <fullName evidence="9">Putative aldouronate transport system permease protein</fullName>
    </submittedName>
</protein>
<feature type="transmembrane region" description="Helical" evidence="7">
    <location>
        <begin position="258"/>
        <end position="277"/>
    </location>
</feature>
<evidence type="ECO:0000313" key="9">
    <source>
        <dbReference type="EMBL" id="SFM43155.1"/>
    </source>
</evidence>
<organism evidence="9 10">
    <name type="scientific">Gracilibacillus orientalis</name>
    <dbReference type="NCBI Taxonomy" id="334253"/>
    <lineage>
        <taxon>Bacteria</taxon>
        <taxon>Bacillati</taxon>
        <taxon>Bacillota</taxon>
        <taxon>Bacilli</taxon>
        <taxon>Bacillales</taxon>
        <taxon>Bacillaceae</taxon>
        <taxon>Gracilibacillus</taxon>
    </lineage>
</organism>
<accession>A0A1I4QTU1</accession>